<evidence type="ECO:0000256" key="1">
    <source>
        <dbReference type="ARBA" id="ARBA00007362"/>
    </source>
</evidence>
<feature type="transmembrane region" description="Helical" evidence="2">
    <location>
        <begin position="28"/>
        <end position="48"/>
    </location>
</feature>
<reference evidence="4 5" key="1">
    <citation type="journal article" date="2019" name="Int. J. Syst. Evol. Microbiol.">
        <title>The Global Catalogue of Microorganisms (GCM) 10K type strain sequencing project: providing services to taxonomists for standard genome sequencing and annotation.</title>
        <authorList>
            <consortium name="The Broad Institute Genomics Platform"/>
            <consortium name="The Broad Institute Genome Sequencing Center for Infectious Disease"/>
            <person name="Wu L."/>
            <person name="Ma J."/>
        </authorList>
    </citation>
    <scope>NUCLEOTIDE SEQUENCE [LARGE SCALE GENOMIC DNA]</scope>
    <source>
        <strain evidence="4 5">JCM 16373</strain>
    </source>
</reference>
<evidence type="ECO:0000313" key="4">
    <source>
        <dbReference type="EMBL" id="GAA2614103.1"/>
    </source>
</evidence>
<keyword evidence="5" id="KW-1185">Reference proteome</keyword>
<feature type="transmembrane region" description="Helical" evidence="2">
    <location>
        <begin position="85"/>
        <end position="108"/>
    </location>
</feature>
<keyword evidence="2" id="KW-1133">Transmembrane helix</keyword>
<feature type="transmembrane region" description="Helical" evidence="2">
    <location>
        <begin position="114"/>
        <end position="134"/>
    </location>
</feature>
<organism evidence="4 5">
    <name type="scientific">Streptomyces axinellae</name>
    <dbReference type="NCBI Taxonomy" id="552788"/>
    <lineage>
        <taxon>Bacteria</taxon>
        <taxon>Bacillati</taxon>
        <taxon>Actinomycetota</taxon>
        <taxon>Actinomycetes</taxon>
        <taxon>Kitasatosporales</taxon>
        <taxon>Streptomycetaceae</taxon>
        <taxon>Streptomyces</taxon>
    </lineage>
</organism>
<feature type="transmembrane region" description="Helical" evidence="2">
    <location>
        <begin position="146"/>
        <end position="166"/>
    </location>
</feature>
<dbReference type="InterPro" id="IPR000620">
    <property type="entry name" value="EamA_dom"/>
</dbReference>
<dbReference type="RefSeq" id="WP_344566153.1">
    <property type="nucleotide sequence ID" value="NZ_BAAARJ010000008.1"/>
</dbReference>
<evidence type="ECO:0000256" key="2">
    <source>
        <dbReference type="SAM" id="Phobius"/>
    </source>
</evidence>
<accession>A0ABN3Q2V9</accession>
<proteinExistence type="inferred from homology"/>
<dbReference type="EMBL" id="BAAARJ010000008">
    <property type="protein sequence ID" value="GAA2614103.1"/>
    <property type="molecule type" value="Genomic_DNA"/>
</dbReference>
<name>A0ABN3Q2V9_9ACTN</name>
<evidence type="ECO:0000259" key="3">
    <source>
        <dbReference type="Pfam" id="PF00892"/>
    </source>
</evidence>
<keyword evidence="2" id="KW-0812">Transmembrane</keyword>
<sequence length="276" mass="27758">MALLAAIAAMVWGAADYFGARATRGVSAIHIVFLSQVLGLPVLAVWLAASGVGAPTTSSLLWGVCAGAFGLLGMVLLYRALSAYGIVWAAPVTAVTVALVPLVVGLFVQTAPGPLALCGVCCALASIALVNRAAQATRSAIAMRTLALALSAGGALGLQLVCLSQPGPGAGLWPLAGARACSILCAAPLVLRGRVRLDLGGVPWLFVAMAGVLDTAAFAFYLFAMDHGLLGVVGPIVSLYPAATIVLALLFDGERLTRSQALGLCLGASALLLVAV</sequence>
<dbReference type="Pfam" id="PF00892">
    <property type="entry name" value="EamA"/>
    <property type="match status" value="2"/>
</dbReference>
<dbReference type="Proteomes" id="UP001501447">
    <property type="component" value="Unassembled WGS sequence"/>
</dbReference>
<feature type="transmembrane region" description="Helical" evidence="2">
    <location>
        <begin position="60"/>
        <end position="78"/>
    </location>
</feature>
<dbReference type="SUPFAM" id="SSF103481">
    <property type="entry name" value="Multidrug resistance efflux transporter EmrE"/>
    <property type="match status" value="2"/>
</dbReference>
<feature type="transmembrane region" description="Helical" evidence="2">
    <location>
        <begin position="203"/>
        <end position="223"/>
    </location>
</feature>
<gene>
    <name evidence="4" type="ORF">GCM10009863_29810</name>
</gene>
<dbReference type="InterPro" id="IPR037185">
    <property type="entry name" value="EmrE-like"/>
</dbReference>
<comment type="similarity">
    <text evidence="1">Belongs to the EamA transporter family.</text>
</comment>
<keyword evidence="2" id="KW-0472">Membrane</keyword>
<feature type="domain" description="EamA" evidence="3">
    <location>
        <begin position="2"/>
        <end position="131"/>
    </location>
</feature>
<protein>
    <submittedName>
        <fullName evidence="4">DMT family transporter</fullName>
    </submittedName>
</protein>
<comment type="caution">
    <text evidence="4">The sequence shown here is derived from an EMBL/GenBank/DDBJ whole genome shotgun (WGS) entry which is preliminary data.</text>
</comment>
<dbReference type="Gene3D" id="1.10.3730.20">
    <property type="match status" value="1"/>
</dbReference>
<feature type="transmembrane region" description="Helical" evidence="2">
    <location>
        <begin position="172"/>
        <end position="191"/>
    </location>
</feature>
<evidence type="ECO:0000313" key="5">
    <source>
        <dbReference type="Proteomes" id="UP001501447"/>
    </source>
</evidence>
<feature type="transmembrane region" description="Helical" evidence="2">
    <location>
        <begin position="229"/>
        <end position="251"/>
    </location>
</feature>
<feature type="domain" description="EamA" evidence="3">
    <location>
        <begin position="181"/>
        <end position="275"/>
    </location>
</feature>